<evidence type="ECO:0000313" key="5">
    <source>
        <dbReference type="Proteomes" id="UP001596398"/>
    </source>
</evidence>
<proteinExistence type="inferred from homology"/>
<dbReference type="PRINTS" id="PR00080">
    <property type="entry name" value="SDRFAMILY"/>
</dbReference>
<accession>A0ABD5ZKE9</accession>
<dbReference type="InterPro" id="IPR036291">
    <property type="entry name" value="NAD(P)-bd_dom_sf"/>
</dbReference>
<evidence type="ECO:0000256" key="3">
    <source>
        <dbReference type="SAM" id="MobiDB-lite"/>
    </source>
</evidence>
<reference evidence="4 5" key="1">
    <citation type="journal article" date="2019" name="Int. J. Syst. Evol. Microbiol.">
        <title>The Global Catalogue of Microorganisms (GCM) 10K type strain sequencing project: providing services to taxonomists for standard genome sequencing and annotation.</title>
        <authorList>
            <consortium name="The Broad Institute Genomics Platform"/>
            <consortium name="The Broad Institute Genome Sequencing Center for Infectious Disease"/>
            <person name="Wu L."/>
            <person name="Ma J."/>
        </authorList>
    </citation>
    <scope>NUCLEOTIDE SEQUENCE [LARGE SCALE GENOMIC DNA]</scope>
    <source>
        <strain evidence="4 5">DT85</strain>
    </source>
</reference>
<sequence>MQAPDFSVAGANVLVTGASQGIGQAIAETFAAAGADVAICSRSMDRVGPVADGINEGDGGRAVAYECDVREREDVEAFFAAAADDLGGLDVVVNNAGGEFVAAFEDISEGGWDAVTDLNLGGTYRCCQVAGEYLRESEGGDGGTILNMASVNGQHAAPGESHYGAAKAAIIRLTETLATEWDSDGVRVNCIAPGLVQTPGVAETLGIDESDMPPREKTSRRIGHPEEIADLAVFLASPAASFVDGETYTAKGVPRPGNSMSHDLGLER</sequence>
<dbReference type="InterPro" id="IPR002347">
    <property type="entry name" value="SDR_fam"/>
</dbReference>
<dbReference type="Gene3D" id="3.40.50.720">
    <property type="entry name" value="NAD(P)-binding Rossmann-like Domain"/>
    <property type="match status" value="1"/>
</dbReference>
<keyword evidence="2 4" id="KW-0560">Oxidoreductase</keyword>
<dbReference type="Proteomes" id="UP001596398">
    <property type="component" value="Unassembled WGS sequence"/>
</dbReference>
<dbReference type="PANTHER" id="PTHR42760">
    <property type="entry name" value="SHORT-CHAIN DEHYDROGENASES/REDUCTASES FAMILY MEMBER"/>
    <property type="match status" value="1"/>
</dbReference>
<dbReference type="SUPFAM" id="SSF51735">
    <property type="entry name" value="NAD(P)-binding Rossmann-fold domains"/>
    <property type="match status" value="1"/>
</dbReference>
<comment type="caution">
    <text evidence="4">The sequence shown here is derived from an EMBL/GenBank/DDBJ whole genome shotgun (WGS) entry which is preliminary data.</text>
</comment>
<dbReference type="EMBL" id="JBHTAP010000001">
    <property type="protein sequence ID" value="MFC7233989.1"/>
    <property type="molecule type" value="Genomic_DNA"/>
</dbReference>
<dbReference type="Pfam" id="PF13561">
    <property type="entry name" value="adh_short_C2"/>
    <property type="match status" value="1"/>
</dbReference>
<protein>
    <submittedName>
        <fullName evidence="4">SDR family NAD(P)-dependent oxidoreductase</fullName>
        <ecNumber evidence="4">1.1.1.-</ecNumber>
    </submittedName>
</protein>
<gene>
    <name evidence="4" type="ORF">ACFQJ4_01530</name>
</gene>
<dbReference type="PANTHER" id="PTHR42760:SF133">
    <property type="entry name" value="3-OXOACYL-[ACYL-CARRIER-PROTEIN] REDUCTASE"/>
    <property type="match status" value="1"/>
</dbReference>
<feature type="region of interest" description="Disordered" evidence="3">
    <location>
        <begin position="248"/>
        <end position="268"/>
    </location>
</feature>
<dbReference type="PROSITE" id="PS00061">
    <property type="entry name" value="ADH_SHORT"/>
    <property type="match status" value="1"/>
</dbReference>
<comment type="similarity">
    <text evidence="1">Belongs to the short-chain dehydrogenases/reductases (SDR) family.</text>
</comment>
<evidence type="ECO:0000256" key="2">
    <source>
        <dbReference type="ARBA" id="ARBA00023002"/>
    </source>
</evidence>
<dbReference type="PRINTS" id="PR00081">
    <property type="entry name" value="GDHRDH"/>
</dbReference>
<dbReference type="AlphaFoldDB" id="A0ABD5ZKE9"/>
<evidence type="ECO:0000256" key="1">
    <source>
        <dbReference type="ARBA" id="ARBA00006484"/>
    </source>
</evidence>
<evidence type="ECO:0000313" key="4">
    <source>
        <dbReference type="EMBL" id="MFC7233989.1"/>
    </source>
</evidence>
<name>A0ABD5ZKE9_9EURY</name>
<dbReference type="FunFam" id="3.40.50.720:FF:000084">
    <property type="entry name" value="Short-chain dehydrogenase reductase"/>
    <property type="match status" value="1"/>
</dbReference>
<dbReference type="GeneID" id="79265651"/>
<dbReference type="GO" id="GO:0016491">
    <property type="term" value="F:oxidoreductase activity"/>
    <property type="evidence" value="ECO:0007669"/>
    <property type="project" value="UniProtKB-KW"/>
</dbReference>
<dbReference type="InterPro" id="IPR020904">
    <property type="entry name" value="Sc_DH/Rdtase_CS"/>
</dbReference>
<dbReference type="EC" id="1.1.1.-" evidence="4"/>
<keyword evidence="5" id="KW-1185">Reference proteome</keyword>
<dbReference type="RefSeq" id="WP_276234985.1">
    <property type="nucleotide sequence ID" value="NZ_CP119802.1"/>
</dbReference>
<organism evidence="4 5">
    <name type="scientific">Halosegnis marinus</name>
    <dbReference type="NCBI Taxonomy" id="3034023"/>
    <lineage>
        <taxon>Archaea</taxon>
        <taxon>Methanobacteriati</taxon>
        <taxon>Methanobacteriota</taxon>
        <taxon>Stenosarchaea group</taxon>
        <taxon>Halobacteria</taxon>
        <taxon>Halobacteriales</taxon>
        <taxon>Natronomonadaceae</taxon>
        <taxon>Halosegnis</taxon>
    </lineage>
</organism>